<keyword evidence="6" id="KW-1185">Reference proteome</keyword>
<dbReference type="EMBL" id="CCYD01000442">
    <property type="protein sequence ID" value="CEG39748.1"/>
    <property type="molecule type" value="Genomic_DNA"/>
</dbReference>
<comment type="similarity">
    <text evidence="1">Belongs to the prokaryotic/mitochondrial release factor family.</text>
</comment>
<dbReference type="PANTHER" id="PTHR43804">
    <property type="entry name" value="LD18447P"/>
    <property type="match status" value="1"/>
</dbReference>
<sequence>MFGTRLRRQRRVLVPALRVLRSYPRTQEKIHSALNTWLQVGGQKRNFAMPAAILNQMDLLTRRYDELAHELSHNDGSYSSDKITNLSIELAEIEPKVMAVRDLRQQEKAVKELDEMIIEQKNSDDPDAIELRHMAAEERRELLETITKLENYVVRLLLPRDEADDKSSILEIRAGTGGDEACLFAADILKMYQKVAIAKGWKFELMSISETDLGGVKECVCSITGRGAFGRMKFESGVHRVQRVPVNDVRIHTSAVAVVVLPEAEEVEVEIDPKDLRIDVYRASGAGGQHVNTTESAVRITHIPTGIVAAVQDERSQHQNKAKALKILRARVFDGIRRKRDAERQIMRNSLVVSGDRSERVRTYNFPQSRVSDHRVNVTVHGIERMLNGELLDEIVDALVVNEQNNILQQFESL</sequence>
<dbReference type="InterPro" id="IPR050057">
    <property type="entry name" value="Prokaryotic/Mito_RF"/>
</dbReference>
<dbReference type="OrthoDB" id="2019491at2759"/>
<name>A0A0P1AF97_PLAHL</name>
<dbReference type="PANTHER" id="PTHR43804:SF7">
    <property type="entry name" value="LD18447P"/>
    <property type="match status" value="1"/>
</dbReference>
<dbReference type="Gene3D" id="6.10.140.1950">
    <property type="match status" value="1"/>
</dbReference>
<feature type="domain" description="Prokaryotic-type class I peptide chain release factors" evidence="4">
    <location>
        <begin position="282"/>
        <end position="298"/>
    </location>
</feature>
<evidence type="ECO:0000256" key="2">
    <source>
        <dbReference type="ARBA" id="ARBA00022481"/>
    </source>
</evidence>
<evidence type="ECO:0000313" key="5">
    <source>
        <dbReference type="EMBL" id="CEG39748.1"/>
    </source>
</evidence>
<keyword evidence="2" id="KW-0488">Methylation</keyword>
<dbReference type="AlphaFoldDB" id="A0A0P1AF97"/>
<dbReference type="GO" id="GO:0016149">
    <property type="term" value="F:translation release factor activity, codon specific"/>
    <property type="evidence" value="ECO:0007669"/>
    <property type="project" value="InterPro"/>
</dbReference>
<dbReference type="InterPro" id="IPR005139">
    <property type="entry name" value="PCRF"/>
</dbReference>
<keyword evidence="3" id="KW-0648">Protein biosynthesis</keyword>
<reference evidence="6" key="1">
    <citation type="submission" date="2014-09" db="EMBL/GenBank/DDBJ databases">
        <authorList>
            <person name="Sharma Rahul"/>
            <person name="Thines Marco"/>
        </authorList>
    </citation>
    <scope>NUCLEOTIDE SEQUENCE [LARGE SCALE GENOMIC DNA]</scope>
</reference>
<dbReference type="FunFam" id="3.30.160.20:FF:000004">
    <property type="entry name" value="Peptide chain release factor 1"/>
    <property type="match status" value="1"/>
</dbReference>
<dbReference type="Proteomes" id="UP000054928">
    <property type="component" value="Unassembled WGS sequence"/>
</dbReference>
<dbReference type="InterPro" id="IPR004373">
    <property type="entry name" value="RF-1"/>
</dbReference>
<evidence type="ECO:0000256" key="1">
    <source>
        <dbReference type="ARBA" id="ARBA00010835"/>
    </source>
</evidence>
<dbReference type="SMART" id="SM00937">
    <property type="entry name" value="PCRF"/>
    <property type="match status" value="1"/>
</dbReference>
<dbReference type="Pfam" id="PF03462">
    <property type="entry name" value="PCRF"/>
    <property type="match status" value="1"/>
</dbReference>
<dbReference type="InterPro" id="IPR000352">
    <property type="entry name" value="Pep_chain_release_fac_I"/>
</dbReference>
<dbReference type="Gene3D" id="3.30.160.20">
    <property type="match status" value="1"/>
</dbReference>
<protein>
    <submittedName>
        <fullName evidence="5">Peptide chain release factor 1</fullName>
    </submittedName>
</protein>
<dbReference type="RefSeq" id="XP_024576117.1">
    <property type="nucleotide sequence ID" value="XM_024725329.1"/>
</dbReference>
<dbReference type="GeneID" id="36405039"/>
<dbReference type="Pfam" id="PF00472">
    <property type="entry name" value="RF-1"/>
    <property type="match status" value="1"/>
</dbReference>
<organism evidence="5 6">
    <name type="scientific">Plasmopara halstedii</name>
    <name type="common">Downy mildew of sunflower</name>
    <dbReference type="NCBI Taxonomy" id="4781"/>
    <lineage>
        <taxon>Eukaryota</taxon>
        <taxon>Sar</taxon>
        <taxon>Stramenopiles</taxon>
        <taxon>Oomycota</taxon>
        <taxon>Peronosporomycetes</taxon>
        <taxon>Peronosporales</taxon>
        <taxon>Peronosporaceae</taxon>
        <taxon>Plasmopara</taxon>
    </lineage>
</organism>
<dbReference type="PROSITE" id="PS00745">
    <property type="entry name" value="RF_PROK_I"/>
    <property type="match status" value="1"/>
</dbReference>
<dbReference type="HAMAP" id="MF_00093">
    <property type="entry name" value="Rel_fac_1"/>
    <property type="match status" value="1"/>
</dbReference>
<evidence type="ECO:0000259" key="4">
    <source>
        <dbReference type="PROSITE" id="PS00745"/>
    </source>
</evidence>
<dbReference type="FunFam" id="3.30.70.1660:FF:000002">
    <property type="entry name" value="Peptide chain release factor 1"/>
    <property type="match status" value="1"/>
</dbReference>
<accession>A0A0P1AF97</accession>
<dbReference type="Gene3D" id="3.30.70.1660">
    <property type="match status" value="2"/>
</dbReference>
<dbReference type="SUPFAM" id="SSF75620">
    <property type="entry name" value="Release factor"/>
    <property type="match status" value="1"/>
</dbReference>
<dbReference type="NCBIfam" id="NF001859">
    <property type="entry name" value="PRK00591.1"/>
    <property type="match status" value="1"/>
</dbReference>
<dbReference type="STRING" id="4781.A0A0P1AF97"/>
<dbReference type="OMA" id="MERESCV"/>
<dbReference type="NCBIfam" id="TIGR00019">
    <property type="entry name" value="prfA"/>
    <property type="match status" value="1"/>
</dbReference>
<evidence type="ECO:0000313" key="6">
    <source>
        <dbReference type="Proteomes" id="UP000054928"/>
    </source>
</evidence>
<dbReference type="GO" id="GO:0005737">
    <property type="term" value="C:cytoplasm"/>
    <property type="evidence" value="ECO:0007669"/>
    <property type="project" value="UniProtKB-ARBA"/>
</dbReference>
<dbReference type="InterPro" id="IPR045853">
    <property type="entry name" value="Pep_chain_release_fac_I_sf"/>
</dbReference>
<proteinExistence type="inferred from homology"/>
<evidence type="ECO:0000256" key="3">
    <source>
        <dbReference type="ARBA" id="ARBA00022917"/>
    </source>
</evidence>